<comment type="similarity">
    <text evidence="3">Belongs to the proteasome inhibitor PI31 family.</text>
</comment>
<dbReference type="STRING" id="2282107.A0A286UNW5"/>
<gene>
    <name evidence="14" type="ORF">PNOK_0391000</name>
</gene>
<keyword evidence="4" id="KW-0488">Methylation</keyword>
<evidence type="ECO:0000256" key="9">
    <source>
        <dbReference type="ARBA" id="ARBA00022990"/>
    </source>
</evidence>
<dbReference type="EMBL" id="NBII01000003">
    <property type="protein sequence ID" value="PAV21283.1"/>
    <property type="molecule type" value="Genomic_DNA"/>
</dbReference>
<reference evidence="14 15" key="1">
    <citation type="journal article" date="2017" name="Mol. Ecol.">
        <title>Comparative and population genomic landscape of Phellinus noxius: A hypervariable fungus causing root rot in trees.</title>
        <authorList>
            <person name="Chung C.L."/>
            <person name="Lee T.J."/>
            <person name="Akiba M."/>
            <person name="Lee H.H."/>
            <person name="Kuo T.H."/>
            <person name="Liu D."/>
            <person name="Ke H.M."/>
            <person name="Yokoi T."/>
            <person name="Roa M.B."/>
            <person name="Lu M.J."/>
            <person name="Chang Y.Y."/>
            <person name="Ann P.J."/>
            <person name="Tsai J.N."/>
            <person name="Chen C.Y."/>
            <person name="Tzean S.S."/>
            <person name="Ota Y."/>
            <person name="Hattori T."/>
            <person name="Sahashi N."/>
            <person name="Liou R.F."/>
            <person name="Kikuchi T."/>
            <person name="Tsai I.J."/>
        </authorList>
    </citation>
    <scope>NUCLEOTIDE SEQUENCE [LARGE SCALE GENOMIC DNA]</scope>
    <source>
        <strain evidence="14 15">FFPRI411160</strain>
    </source>
</reference>
<dbReference type="PANTHER" id="PTHR13266:SF1">
    <property type="entry name" value="PROTEASOME INHIBITOR PI31 SUBUNIT"/>
    <property type="match status" value="1"/>
</dbReference>
<evidence type="ECO:0000256" key="11">
    <source>
        <dbReference type="SAM" id="MobiDB-lite"/>
    </source>
</evidence>
<dbReference type="GO" id="GO:0004866">
    <property type="term" value="F:endopeptidase inhibitor activity"/>
    <property type="evidence" value="ECO:0007669"/>
    <property type="project" value="InterPro"/>
</dbReference>
<keyword evidence="9" id="KW-0007">Acetylation</keyword>
<dbReference type="GO" id="GO:0070628">
    <property type="term" value="F:proteasome binding"/>
    <property type="evidence" value="ECO:0007669"/>
    <property type="project" value="InterPro"/>
</dbReference>
<dbReference type="Gene3D" id="3.40.1000.30">
    <property type="match status" value="1"/>
</dbReference>
<organism evidence="14 15">
    <name type="scientific">Pyrrhoderma noxium</name>
    <dbReference type="NCBI Taxonomy" id="2282107"/>
    <lineage>
        <taxon>Eukaryota</taxon>
        <taxon>Fungi</taxon>
        <taxon>Dikarya</taxon>
        <taxon>Basidiomycota</taxon>
        <taxon>Agaricomycotina</taxon>
        <taxon>Agaricomycetes</taxon>
        <taxon>Hymenochaetales</taxon>
        <taxon>Hymenochaetaceae</taxon>
        <taxon>Pyrrhoderma</taxon>
    </lineage>
</organism>
<dbReference type="InParanoid" id="A0A286UNW5"/>
<proteinExistence type="inferred from homology"/>
<comment type="subcellular location">
    <subcellularLocation>
        <location evidence="2">Cytoplasm</location>
    </subcellularLocation>
    <subcellularLocation>
        <location evidence="1">Endoplasmic reticulum</location>
    </subcellularLocation>
</comment>
<feature type="region of interest" description="Disordered" evidence="11">
    <location>
        <begin position="173"/>
        <end position="225"/>
    </location>
</feature>
<protein>
    <submittedName>
        <fullName evidence="14">Uncharacterized protein</fullName>
    </submittedName>
</protein>
<name>A0A286UNW5_9AGAM</name>
<dbReference type="GO" id="GO:0005783">
    <property type="term" value="C:endoplasmic reticulum"/>
    <property type="evidence" value="ECO:0007669"/>
    <property type="project" value="UniProtKB-SubCell"/>
</dbReference>
<sequence>MSEILDPSALLSSLPKYLPTDKELKNPQDALAALIHTIMSDLAFRLVGIDEDSSPSTYEGNILPEEWNKHSPGNYTFRYRHEQSSLEFLVKISKLGNRTLIHAIASETNKTASLDISTNDFTSPSFYPHKVGAAERGPLVNGFIASNRISDFVSQFKLAILRKILPGLRKEGYTEEDVNVSSSSERQSSSRNQNEPDARPNPSSGGPRVPYRSDSHILPENPLQIGRSDLDPLPLQIQPNPFAPPSLFPSSQGDGMYVGPDHPIFNRREPTRGSGVFGIPQGTRGPWGGDGYLPPLGVPPGARFDPIVPGSFGPRGNIFGGGFSGGRAPQRGGDPDNDELMPPGVNDMFM</sequence>
<keyword evidence="5" id="KW-0963">Cytoplasm</keyword>
<evidence type="ECO:0000256" key="8">
    <source>
        <dbReference type="ARBA" id="ARBA00022942"/>
    </source>
</evidence>
<accession>A0A286UNW5</accession>
<evidence type="ECO:0000256" key="7">
    <source>
        <dbReference type="ARBA" id="ARBA00022824"/>
    </source>
</evidence>
<dbReference type="Pfam" id="PF08577">
    <property type="entry name" value="PI31_Prot_C"/>
    <property type="match status" value="1"/>
</dbReference>
<evidence type="ECO:0000259" key="13">
    <source>
        <dbReference type="Pfam" id="PF11566"/>
    </source>
</evidence>
<dbReference type="InterPro" id="IPR013886">
    <property type="entry name" value="PI31_Prot_C"/>
</dbReference>
<dbReference type="Pfam" id="PF11566">
    <property type="entry name" value="PI31_Prot_N"/>
    <property type="match status" value="1"/>
</dbReference>
<keyword evidence="7" id="KW-0256">Endoplasmic reticulum</keyword>
<evidence type="ECO:0000313" key="14">
    <source>
        <dbReference type="EMBL" id="PAV21283.1"/>
    </source>
</evidence>
<evidence type="ECO:0000256" key="3">
    <source>
        <dbReference type="ARBA" id="ARBA00006405"/>
    </source>
</evidence>
<keyword evidence="6" id="KW-0597">Phosphoprotein</keyword>
<comment type="caution">
    <text evidence="14">The sequence shown here is derived from an EMBL/GenBank/DDBJ whole genome shotgun (WGS) entry which is preliminary data.</text>
</comment>
<evidence type="ECO:0000256" key="1">
    <source>
        <dbReference type="ARBA" id="ARBA00004240"/>
    </source>
</evidence>
<evidence type="ECO:0000256" key="4">
    <source>
        <dbReference type="ARBA" id="ARBA00022481"/>
    </source>
</evidence>
<evidence type="ECO:0000259" key="12">
    <source>
        <dbReference type="Pfam" id="PF08577"/>
    </source>
</evidence>
<evidence type="ECO:0000256" key="10">
    <source>
        <dbReference type="ARBA" id="ARBA00024805"/>
    </source>
</evidence>
<dbReference type="InterPro" id="IPR021625">
    <property type="entry name" value="PI31_Prot_N"/>
</dbReference>
<comment type="function">
    <text evidence="10">Plays an important role in control of proteasome function. Inhibits the hydrolysis of protein and peptide substrates by the 20S proteasome. Also inhibits the activation of the proteasome by the proteasome regulatory proteins PA700 and PA28.</text>
</comment>
<feature type="compositionally biased region" description="Low complexity" evidence="11">
    <location>
        <begin position="181"/>
        <end position="195"/>
    </location>
</feature>
<dbReference type="GO" id="GO:0000502">
    <property type="term" value="C:proteasome complex"/>
    <property type="evidence" value="ECO:0007669"/>
    <property type="project" value="UniProtKB-KW"/>
</dbReference>
<dbReference type="PANTHER" id="PTHR13266">
    <property type="entry name" value="PROTEASOME INHIBITOR"/>
    <property type="match status" value="1"/>
</dbReference>
<dbReference type="InterPro" id="IPR045128">
    <property type="entry name" value="PI31-like"/>
</dbReference>
<evidence type="ECO:0000256" key="2">
    <source>
        <dbReference type="ARBA" id="ARBA00004496"/>
    </source>
</evidence>
<evidence type="ECO:0000256" key="5">
    <source>
        <dbReference type="ARBA" id="ARBA00022490"/>
    </source>
</evidence>
<keyword evidence="8" id="KW-0647">Proteasome</keyword>
<dbReference type="OrthoDB" id="68090at2759"/>
<feature type="domain" description="PI31 proteasome regulator N-terminal" evidence="13">
    <location>
        <begin position="21"/>
        <end position="171"/>
    </location>
</feature>
<dbReference type="Proteomes" id="UP000217199">
    <property type="component" value="Unassembled WGS sequence"/>
</dbReference>
<feature type="domain" description="PI31 proteasome regulator C-terminal" evidence="12">
    <location>
        <begin position="225"/>
        <end position="309"/>
    </location>
</feature>
<evidence type="ECO:0000256" key="6">
    <source>
        <dbReference type="ARBA" id="ARBA00022553"/>
    </source>
</evidence>
<dbReference type="AlphaFoldDB" id="A0A286UNW5"/>
<feature type="region of interest" description="Disordered" evidence="11">
    <location>
        <begin position="316"/>
        <end position="350"/>
    </location>
</feature>
<keyword evidence="15" id="KW-1185">Reference proteome</keyword>
<dbReference type="GO" id="GO:0043161">
    <property type="term" value="P:proteasome-mediated ubiquitin-dependent protein catabolic process"/>
    <property type="evidence" value="ECO:0007669"/>
    <property type="project" value="InterPro"/>
</dbReference>
<evidence type="ECO:0000313" key="15">
    <source>
        <dbReference type="Proteomes" id="UP000217199"/>
    </source>
</evidence>